<evidence type="ECO:0000313" key="3">
    <source>
        <dbReference type="Proteomes" id="UP000018780"/>
    </source>
</evidence>
<dbReference type="Proteomes" id="UP000018780">
    <property type="component" value="Chromosome"/>
</dbReference>
<dbReference type="InterPro" id="IPR011250">
    <property type="entry name" value="OMP/PagP_B-barrel"/>
</dbReference>
<evidence type="ECO:0008006" key="4">
    <source>
        <dbReference type="Google" id="ProtNLM"/>
    </source>
</evidence>
<reference evidence="2 3" key="1">
    <citation type="submission" date="2013-09" db="EMBL/GenBank/DDBJ databases">
        <authorList>
            <consortium name="DOE Joint Genome Institute"/>
            <person name="Klenk H.-P."/>
            <person name="Huntemann M."/>
            <person name="Han J."/>
            <person name="Chen A."/>
            <person name="Kyrpides N."/>
            <person name="Mavromatis K."/>
            <person name="Markowitz V."/>
            <person name="Palaniappan K."/>
            <person name="Ivanova N."/>
            <person name="Schaumberg A."/>
            <person name="Pati A."/>
            <person name="Liolios K."/>
            <person name="Nordberg H.P."/>
            <person name="Cantor M.N."/>
            <person name="Hua S.X."/>
            <person name="Woyke T."/>
        </authorList>
    </citation>
    <scope>NUCLEOTIDE SEQUENCE [LARGE SCALE GENOMIC DNA]</scope>
    <source>
        <strain evidence="2 3">DSM 14336</strain>
    </source>
</reference>
<dbReference type="Gene3D" id="2.40.160.90">
    <property type="match status" value="1"/>
</dbReference>
<evidence type="ECO:0000313" key="2">
    <source>
        <dbReference type="EMBL" id="AHD00402.1"/>
    </source>
</evidence>
<keyword evidence="1" id="KW-0732">Signal</keyword>
<keyword evidence="3" id="KW-1185">Reference proteome</keyword>
<accession>V9VU56</accession>
<sequence>MRRYWLGLAVVTALSACSGGNPFVTEDDDPTDATGTIPEALANDVDSVSYDADNQTLTVTGVGLDETPFTATYVRKPALDRVGYEAYTVQDNALTEHSTAYVREVEGGFATVVVTGGQFGFYQGGTTYGRNGRYSAPNTEQGAGGIVSYAGTYVGLLNIDGDGGDLIDPTNGTDPTILPGQAAEVTGDVFINADFSDNRVKGTVYNRRITDQPGTAVETLNLDPTAIASDGSFNGQASIANIGVGEYGGVFAGTDAAAVAGSIHATNHISALSGGTGADIEEYGVFVLGSCDGASPDPVCNQPDP</sequence>
<dbReference type="HOGENOM" id="CLU_865796_0_0_5"/>
<protein>
    <recommendedName>
        <fullName evidence="4">Thymidylate synthase</fullName>
    </recommendedName>
</protein>
<dbReference type="PATRIC" id="fig|999552.6.peg.1287"/>
<dbReference type="SUPFAM" id="SSF56925">
    <property type="entry name" value="OMPA-like"/>
    <property type="match status" value="1"/>
</dbReference>
<feature type="chain" id="PRO_5004782712" description="Thymidylate synthase" evidence="1">
    <location>
        <begin position="19"/>
        <end position="305"/>
    </location>
</feature>
<organism evidence="2 3">
    <name type="scientific">Leisingera methylohalidivorans DSM 14336</name>
    <dbReference type="NCBI Taxonomy" id="999552"/>
    <lineage>
        <taxon>Bacteria</taxon>
        <taxon>Pseudomonadati</taxon>
        <taxon>Pseudomonadota</taxon>
        <taxon>Alphaproteobacteria</taxon>
        <taxon>Rhodobacterales</taxon>
        <taxon>Roseobacteraceae</taxon>
        <taxon>Leisingera</taxon>
    </lineage>
</organism>
<feature type="signal peptide" evidence="1">
    <location>
        <begin position="1"/>
        <end position="18"/>
    </location>
</feature>
<dbReference type="KEGG" id="lmd:METH_06375"/>
<dbReference type="RefSeq" id="WP_024089553.1">
    <property type="nucleotide sequence ID" value="NC_023135.1"/>
</dbReference>
<evidence type="ECO:0000256" key="1">
    <source>
        <dbReference type="SAM" id="SignalP"/>
    </source>
</evidence>
<name>V9VU56_9RHOB</name>
<dbReference type="OrthoDB" id="7851370at2"/>
<dbReference type="AlphaFoldDB" id="V9VU56"/>
<gene>
    <name evidence="2" type="ORF">METH_06375</name>
</gene>
<dbReference type="EMBL" id="CP006773">
    <property type="protein sequence ID" value="AHD00402.1"/>
    <property type="molecule type" value="Genomic_DNA"/>
</dbReference>
<dbReference type="PROSITE" id="PS51257">
    <property type="entry name" value="PROKAR_LIPOPROTEIN"/>
    <property type="match status" value="1"/>
</dbReference>
<proteinExistence type="predicted"/>